<feature type="domain" description="Pericentrin/AKAP-450 centrosomal targeting" evidence="8">
    <location>
        <begin position="1978"/>
        <end position="2055"/>
    </location>
</feature>
<keyword evidence="5" id="KW-0206">Cytoskeleton</keyword>
<protein>
    <recommendedName>
        <fullName evidence="8">Pericentrin/AKAP-450 centrosomal targeting domain-containing protein</fullName>
    </recommendedName>
</protein>
<evidence type="ECO:0000256" key="6">
    <source>
        <dbReference type="SAM" id="Coils"/>
    </source>
</evidence>
<feature type="coiled-coil region" evidence="6">
    <location>
        <begin position="860"/>
        <end position="915"/>
    </location>
</feature>
<organism evidence="9 10">
    <name type="scientific">Ignelater luminosus</name>
    <name type="common">Cucubano</name>
    <name type="synonym">Pyrophorus luminosus</name>
    <dbReference type="NCBI Taxonomy" id="2038154"/>
    <lineage>
        <taxon>Eukaryota</taxon>
        <taxon>Metazoa</taxon>
        <taxon>Ecdysozoa</taxon>
        <taxon>Arthropoda</taxon>
        <taxon>Hexapoda</taxon>
        <taxon>Insecta</taxon>
        <taxon>Pterygota</taxon>
        <taxon>Neoptera</taxon>
        <taxon>Endopterygota</taxon>
        <taxon>Coleoptera</taxon>
        <taxon>Polyphaga</taxon>
        <taxon>Elateriformia</taxon>
        <taxon>Elateroidea</taxon>
        <taxon>Elateridae</taxon>
        <taxon>Agrypninae</taxon>
        <taxon>Pyrophorini</taxon>
        <taxon>Ignelater</taxon>
    </lineage>
</organism>
<dbReference type="GO" id="GO:0005737">
    <property type="term" value="C:cytoplasm"/>
    <property type="evidence" value="ECO:0007669"/>
    <property type="project" value="UniProtKB-ARBA"/>
</dbReference>
<feature type="coiled-coil region" evidence="6">
    <location>
        <begin position="945"/>
        <end position="1041"/>
    </location>
</feature>
<name>A0A8K0DET3_IGNLU</name>
<evidence type="ECO:0000259" key="8">
    <source>
        <dbReference type="Pfam" id="PF10495"/>
    </source>
</evidence>
<evidence type="ECO:0000256" key="5">
    <source>
        <dbReference type="ARBA" id="ARBA00023212"/>
    </source>
</evidence>
<evidence type="ECO:0000256" key="4">
    <source>
        <dbReference type="ARBA" id="ARBA00023054"/>
    </source>
</evidence>
<dbReference type="GO" id="GO:0005813">
    <property type="term" value="C:centrosome"/>
    <property type="evidence" value="ECO:0007669"/>
    <property type="project" value="UniProtKB-SubCell"/>
</dbReference>
<feature type="coiled-coil region" evidence="6">
    <location>
        <begin position="583"/>
        <end position="795"/>
    </location>
</feature>
<sequence>MSGSSSCSETSDFLFSNSQPIAGPGGDSVHIRIDISKIDPSKRDFSKLNKDELIRLKSDLSNMTKDLDKYNLENISKQDLATLKGELNKYDLRSLLKYDLFTIKTEMQNKYHAELEILREDYENRIDILNVDHENRMQSLERKYVDKIESLKYDLDEALRNVDMHVSTAVQEVASSGEYELAEVVQSYERRLQEQVTSAKVDIINALEYQIQMLVENTAEDAVWPSELLQLRNRFTERYEKQIAELEEQHQDEIAKLKEEHRKILNGALERARRRSLKDNDSLTQTDIEIIKERDNLKKTTTILRQLIGELMKYFSECEEELNNTLVEELLKHGFEKNLTELEVEINLNESSNSTYSDSLTNKKRVHLTPKFEELMATIDSSVPSSIDSNISIELKNELGECLKRLRADANAILALSVNVNNKTDKKLEVNNDDEKPVDSNQSSLQDRITSLTRQLITESQIKKELSSELIEAKNYIQNLEAERANLDNQVEQLVAKQKILEQDLGKAREKISELIENGHKEIVSEGYGENPKIGNRSLGDRIATLTELQERARSMVAECASSADHPLIQLVEELCREGDRITEEAKNDHEDLRQQIEAADKKLRATCHFLEEQAAEREQERDEAQREIAALREQLREREKDRASCERINKEVEQLEQQMRDMSKLIEENEFKHNGIESEKKEAIEKIFVLRDIIRDLESQIEAKAATESELKNLISELEEIIKQQNKNNEELNRHLNSVKNISETQHKEHIEHLEEELQRLRLNTEFAGSEGALKQIKTQLNEFEVNIDKRTRDLEALHSAISTTTCSSPSEDMSLRDQIRPRTPTALEECDVPLQQLARLKEKLVKHSRAEDAAVKRIRDLEMELGGIRHDLDEVQNERDMLQDQVSEQLVLISSLQMRLDDQRLRAEQVQKQTNTSLEVHIYGLENEIKNLSETITARDKTIKQLNKVVEETKKKLSDQEKELTDKQDDKIVIDLQREIQKMHAENASLLAKINSDAQNAQVLPNLVDNILADKNKDIEMLREKLDKTQSELNAYLSLNFDHEQLKALSRLNSSERAFSDILSLINPETPEKMRMAEKANESLSDSLHDAAYKRNVNETIFLGSNSKFEPELSSIELAGQPNIYYSVEAPLSKPNSTEIPKSEKRVHFDESIYNATIEKLQSEVLELKNEIFAKDQAIQEYTERLKILSDLEVNIEKLQQKLDFTENALQKATETFEQEQDALKEVEKNLRVELAEKKMHLVDKEKQLELSEQDSVRKDQMYINLAKEKRELEMAFNELQENAEHYKDVDIALNEKNQEIQNMKDHLMEMNNSVEKVKNLEIELDSKNEELRNLQEACSKLQEEANSKSSSLNDFKEKLTVCSNEIKEKDELNVKVTKDLKNKEAQLNSLIKQVETLKQEMEIKNKEIETFKLHKKEEGRRSLSEVEIKLKEMKNLLVDRETEIEILNEDINRYQEDIAKLENKLKTVKSSLENEYELQLAENMRDIAAKDLQIVKLTTDLEDLNREIAHLKDLVNQKDMIVNQMSEDSKSLHVNLETIQNKMQETGNVVDLRRRLEDEQELNATLQEEINVLKGMVANNDRSTPVVDMTTSIEEITGAVKKQLDYSARLDSNILSALSAGDNEQISLLPETNDVDFLKEMLSKERNLNKELIKIRETLHMKLEKLEEKYESEKQNVQQLRTLLENEKQNSNAIQLEDANMLEQLRVRLEGALENETEFEKLLEAEKRTRKELELQVASLKQKAANLSSGENSKTELTEYKSLPTLESQEVMRLKKDVQLLQEENLKMKMEMKNLKRGRNEMEANLKYSKDMLELKNEEIKKLEMQIEGIREVEAAVKDKWITCKAELDQRNREIENSRILISEIEQEGRDMKKEINRLNENLRKAIERESKLMAASSDAQMKQPVPDKFLNKMKELTTLLKEHIRDNKQMSETVERLTDERKALQERINELEEINSAKLPFDDPVARANHLFARYLRSESYRKALIWQKRYLVALLATYQTYPLFSKELPIPLLHEAVANRPVRSSGVQRFKAVANSVIAIIRMQFLVQRWHSGKRGVRSHHHQHHRVPTFSQQSTRPISNPASHSTAHFQVGQPVSSQNFPIPHIPVLSNIHRFHSLDVTNNPIHNSPQHGGQVTTSSENRRPTTPTSPVELGPWSGVTPPSKDHTLRSKSSGNSGRHRTAPLSEGYVPLQAPALLSQYAERYDQIQHRLGMTSDKNAT</sequence>
<dbReference type="PANTHER" id="PTHR44981:SF2">
    <property type="entry name" value="PERICENTRIN-LIKE PROTEIN, ISOFORM F"/>
    <property type="match status" value="1"/>
</dbReference>
<feature type="compositionally biased region" description="Polar residues" evidence="7">
    <location>
        <begin position="2124"/>
        <end position="2153"/>
    </location>
</feature>
<dbReference type="InterPro" id="IPR019528">
    <property type="entry name" value="PACT_domain"/>
</dbReference>
<keyword evidence="2" id="KW-0963">Cytoplasm</keyword>
<feature type="region of interest" description="Disordered" evidence="7">
    <location>
        <begin position="2124"/>
        <end position="2194"/>
    </location>
</feature>
<dbReference type="GO" id="GO:0060090">
    <property type="term" value="F:molecular adaptor activity"/>
    <property type="evidence" value="ECO:0007669"/>
    <property type="project" value="InterPro"/>
</dbReference>
<proteinExistence type="predicted"/>
<feature type="coiled-coil region" evidence="6">
    <location>
        <begin position="1153"/>
        <end position="1239"/>
    </location>
</feature>
<keyword evidence="4 6" id="KW-0175">Coiled coil</keyword>
<dbReference type="OrthoDB" id="2020852at2759"/>
<evidence type="ECO:0000313" key="10">
    <source>
        <dbReference type="Proteomes" id="UP000801492"/>
    </source>
</evidence>
<gene>
    <name evidence="9" type="ORF">ILUMI_01187</name>
</gene>
<accession>A0A8K0DET3</accession>
<feature type="region of interest" description="Disordered" evidence="7">
    <location>
        <begin position="2061"/>
        <end position="2092"/>
    </location>
</feature>
<dbReference type="Pfam" id="PF10495">
    <property type="entry name" value="PACT_coil_coil"/>
    <property type="match status" value="1"/>
</dbReference>
<evidence type="ECO:0000256" key="7">
    <source>
        <dbReference type="SAM" id="MobiDB-lite"/>
    </source>
</evidence>
<keyword evidence="3" id="KW-0597">Phosphoprotein</keyword>
<comment type="caution">
    <text evidence="9">The sequence shown here is derived from an EMBL/GenBank/DDBJ whole genome shotgun (WGS) entry which is preliminary data.</text>
</comment>
<comment type="subcellular location">
    <subcellularLocation>
        <location evidence="1">Cytoplasm</location>
        <location evidence="1">Cytoskeleton</location>
        <location evidence="1">Microtubule organizing center</location>
        <location evidence="1">Centrosome</location>
    </subcellularLocation>
</comment>
<feature type="coiled-coil region" evidence="6">
    <location>
        <begin position="463"/>
        <end position="518"/>
    </location>
</feature>
<feature type="coiled-coil region" evidence="6">
    <location>
        <begin position="1265"/>
        <end position="1524"/>
    </location>
</feature>
<dbReference type="InterPro" id="IPR028745">
    <property type="entry name" value="AKAP9/Pericentrin"/>
</dbReference>
<feature type="compositionally biased region" description="Basic residues" evidence="7">
    <location>
        <begin position="2061"/>
        <end position="2072"/>
    </location>
</feature>
<dbReference type="EMBL" id="VTPC01000628">
    <property type="protein sequence ID" value="KAF2904985.1"/>
    <property type="molecule type" value="Genomic_DNA"/>
</dbReference>
<dbReference type="PANTHER" id="PTHR44981">
    <property type="entry name" value="PERICENTRIN-LIKE PROTEIN, ISOFORM F"/>
    <property type="match status" value="1"/>
</dbReference>
<dbReference type="GO" id="GO:0007165">
    <property type="term" value="P:signal transduction"/>
    <property type="evidence" value="ECO:0007669"/>
    <property type="project" value="InterPro"/>
</dbReference>
<evidence type="ECO:0000256" key="2">
    <source>
        <dbReference type="ARBA" id="ARBA00022490"/>
    </source>
</evidence>
<feature type="compositionally biased region" description="Polar residues" evidence="7">
    <location>
        <begin position="2074"/>
        <end position="2092"/>
    </location>
</feature>
<evidence type="ECO:0000256" key="1">
    <source>
        <dbReference type="ARBA" id="ARBA00004300"/>
    </source>
</evidence>
<evidence type="ECO:0000256" key="3">
    <source>
        <dbReference type="ARBA" id="ARBA00022553"/>
    </source>
</evidence>
<feature type="coiled-coil region" evidence="6">
    <location>
        <begin position="1641"/>
        <end position="1958"/>
    </location>
</feature>
<evidence type="ECO:0000313" key="9">
    <source>
        <dbReference type="EMBL" id="KAF2904985.1"/>
    </source>
</evidence>
<reference evidence="9" key="1">
    <citation type="submission" date="2019-08" db="EMBL/GenBank/DDBJ databases">
        <title>The genome of the North American firefly Photinus pyralis.</title>
        <authorList>
            <consortium name="Photinus pyralis genome working group"/>
            <person name="Fallon T.R."/>
            <person name="Sander Lower S.E."/>
            <person name="Weng J.-K."/>
        </authorList>
    </citation>
    <scope>NUCLEOTIDE SEQUENCE</scope>
    <source>
        <strain evidence="9">TRF0915ILg1</strain>
        <tissue evidence="9">Whole body</tissue>
    </source>
</reference>
<feature type="coiled-coil region" evidence="6">
    <location>
        <begin position="1552"/>
        <end position="1579"/>
    </location>
</feature>
<keyword evidence="10" id="KW-1185">Reference proteome</keyword>
<feature type="coiled-coil region" evidence="6">
    <location>
        <begin position="236"/>
        <end position="267"/>
    </location>
</feature>
<dbReference type="Proteomes" id="UP000801492">
    <property type="component" value="Unassembled WGS sequence"/>
</dbReference>